<name>A0ABV0BCD9_9SPHN</name>
<keyword evidence="1" id="KW-1133">Transmembrane helix</keyword>
<accession>A0ABV0BCD9</accession>
<evidence type="ECO:0000256" key="1">
    <source>
        <dbReference type="SAM" id="Phobius"/>
    </source>
</evidence>
<dbReference type="RefSeq" id="WP_346247455.1">
    <property type="nucleotide sequence ID" value="NZ_JBDIZK010000008.1"/>
</dbReference>
<sequence length="77" mass="8461">MVINVAAGWQYDGDLGWWLTTLYAAPVLGPASYVLQFFDDKGAAIVSFSFLITLTIGLAIAVQRCETAKLTRFDDGW</sequence>
<keyword evidence="3" id="KW-1185">Reference proteome</keyword>
<feature type="transmembrane region" description="Helical" evidence="1">
    <location>
        <begin position="15"/>
        <end position="35"/>
    </location>
</feature>
<reference evidence="2 3" key="1">
    <citation type="submission" date="2024-05" db="EMBL/GenBank/DDBJ databases">
        <title>Sphingomonas sp. HF-S3 16S ribosomal RNA gene Genome sequencing and assembly.</title>
        <authorList>
            <person name="Lee H."/>
        </authorList>
    </citation>
    <scope>NUCLEOTIDE SEQUENCE [LARGE SCALE GENOMIC DNA]</scope>
    <source>
        <strain evidence="2 3">HF-S3</strain>
    </source>
</reference>
<organism evidence="2 3">
    <name type="scientific">Sphingomonas rustica</name>
    <dbReference type="NCBI Taxonomy" id="3103142"/>
    <lineage>
        <taxon>Bacteria</taxon>
        <taxon>Pseudomonadati</taxon>
        <taxon>Pseudomonadota</taxon>
        <taxon>Alphaproteobacteria</taxon>
        <taxon>Sphingomonadales</taxon>
        <taxon>Sphingomonadaceae</taxon>
        <taxon>Sphingomonas</taxon>
    </lineage>
</organism>
<feature type="transmembrane region" description="Helical" evidence="1">
    <location>
        <begin position="42"/>
        <end position="62"/>
    </location>
</feature>
<proteinExistence type="predicted"/>
<dbReference type="EMBL" id="JBDIZK010000008">
    <property type="protein sequence ID" value="MEN3748431.1"/>
    <property type="molecule type" value="Genomic_DNA"/>
</dbReference>
<keyword evidence="1" id="KW-0812">Transmembrane</keyword>
<dbReference type="Proteomes" id="UP001427805">
    <property type="component" value="Unassembled WGS sequence"/>
</dbReference>
<evidence type="ECO:0000313" key="3">
    <source>
        <dbReference type="Proteomes" id="UP001427805"/>
    </source>
</evidence>
<protein>
    <submittedName>
        <fullName evidence="2">Uncharacterized protein</fullName>
    </submittedName>
</protein>
<keyword evidence="1" id="KW-0472">Membrane</keyword>
<evidence type="ECO:0000313" key="2">
    <source>
        <dbReference type="EMBL" id="MEN3748431.1"/>
    </source>
</evidence>
<comment type="caution">
    <text evidence="2">The sequence shown here is derived from an EMBL/GenBank/DDBJ whole genome shotgun (WGS) entry which is preliminary data.</text>
</comment>
<gene>
    <name evidence="2" type="ORF">TPR58_14745</name>
</gene>